<evidence type="ECO:0000256" key="14">
    <source>
        <dbReference type="SAM" id="Phobius"/>
    </source>
</evidence>
<keyword evidence="4 14" id="KW-0812">Transmembrane</keyword>
<keyword evidence="5" id="KW-0681">Retinal protein</keyword>
<evidence type="ECO:0000256" key="1">
    <source>
        <dbReference type="ARBA" id="ARBA00004141"/>
    </source>
</evidence>
<keyword evidence="7" id="KW-0157">Chromophore</keyword>
<feature type="transmembrane region" description="Helical" evidence="14">
    <location>
        <begin position="202"/>
        <end position="222"/>
    </location>
</feature>
<evidence type="ECO:0000256" key="4">
    <source>
        <dbReference type="ARBA" id="ARBA00022692"/>
    </source>
</evidence>
<evidence type="ECO:0000313" key="17">
    <source>
        <dbReference type="Proteomes" id="UP000694383"/>
    </source>
</evidence>
<evidence type="ECO:0000256" key="11">
    <source>
        <dbReference type="ARBA" id="ARBA00023170"/>
    </source>
</evidence>
<dbReference type="GO" id="GO:0007601">
    <property type="term" value="P:visual perception"/>
    <property type="evidence" value="ECO:0007669"/>
    <property type="project" value="InterPro"/>
</dbReference>
<evidence type="ECO:0000259" key="15">
    <source>
        <dbReference type="PROSITE" id="PS50262"/>
    </source>
</evidence>
<dbReference type="AlphaFoldDB" id="A0A8C7XIT6"/>
<dbReference type="PANTHER" id="PTHR24240">
    <property type="entry name" value="OPSIN"/>
    <property type="match status" value="1"/>
</dbReference>
<feature type="transmembrane region" description="Helical" evidence="14">
    <location>
        <begin position="168"/>
        <end position="190"/>
    </location>
</feature>
<reference evidence="16" key="1">
    <citation type="submission" date="2025-08" db="UniProtKB">
        <authorList>
            <consortium name="Ensembl"/>
        </authorList>
    </citation>
    <scope>IDENTIFICATION</scope>
</reference>
<evidence type="ECO:0000256" key="6">
    <source>
        <dbReference type="ARBA" id="ARBA00022989"/>
    </source>
</evidence>
<feature type="transmembrane region" description="Helical" evidence="14">
    <location>
        <begin position="111"/>
        <end position="135"/>
    </location>
</feature>
<dbReference type="PRINTS" id="PR01244">
    <property type="entry name" value="PEROPSIN"/>
</dbReference>
<evidence type="ECO:0000256" key="3">
    <source>
        <dbReference type="ARBA" id="ARBA00022606"/>
    </source>
</evidence>
<keyword evidence="6 14" id="KW-1133">Transmembrane helix</keyword>
<evidence type="ECO:0000256" key="9">
    <source>
        <dbReference type="ARBA" id="ARBA00023136"/>
    </source>
</evidence>
<proteinExistence type="predicted"/>
<keyword evidence="13" id="KW-0807">Transducer</keyword>
<feature type="domain" description="G-protein coupled receptors family 1 profile" evidence="15">
    <location>
        <begin position="45"/>
        <end position="219"/>
    </location>
</feature>
<dbReference type="GO" id="GO:0016020">
    <property type="term" value="C:membrane"/>
    <property type="evidence" value="ECO:0007669"/>
    <property type="project" value="UniProtKB-SubCell"/>
</dbReference>
<reference evidence="16" key="2">
    <citation type="submission" date="2025-09" db="UniProtKB">
        <authorList>
            <consortium name="Ensembl"/>
        </authorList>
    </citation>
    <scope>IDENTIFICATION</scope>
</reference>
<dbReference type="Ensembl" id="ENSOSIT00000014135.1">
    <property type="protein sequence ID" value="ENSOSIP00000013354.1"/>
    <property type="gene ID" value="ENSOSIG00000007710.1"/>
</dbReference>
<evidence type="ECO:0000256" key="10">
    <source>
        <dbReference type="ARBA" id="ARBA00023157"/>
    </source>
</evidence>
<dbReference type="InterPro" id="IPR027430">
    <property type="entry name" value="Retinal_BS"/>
</dbReference>
<accession>A0A8C7XIT6</accession>
<evidence type="ECO:0000256" key="12">
    <source>
        <dbReference type="ARBA" id="ARBA00023180"/>
    </source>
</evidence>
<dbReference type="Gene3D" id="1.20.1070.10">
    <property type="entry name" value="Rhodopsin 7-helix transmembrane proteins"/>
    <property type="match status" value="1"/>
</dbReference>
<dbReference type="Proteomes" id="UP000694383">
    <property type="component" value="Unplaced"/>
</dbReference>
<sequence>MGQQNLSSKERQYIFFRKELFLSEEDIFLSEEDNISSSERNSSSLPLTFFVHVIFSPGQKMTMQSYNLLILAAWLNAVFWSSMPIVGWAGYAPDPTGATCTINWRQNDASFVSYTMAVIAVNFVVPLTVMFYCYYNVSATVKRYKASNCLDSINIDWSDQMDVTKMSIVMIVMFLVAWSPYSMVCLWASFGDPKTIPAPMAIIAPLFAKSSTFYNPCIYVIANKK</sequence>
<evidence type="ECO:0000256" key="5">
    <source>
        <dbReference type="ARBA" id="ARBA00022925"/>
    </source>
</evidence>
<dbReference type="PRINTS" id="PR00237">
    <property type="entry name" value="GPCRRHODOPSN"/>
</dbReference>
<dbReference type="PROSITE" id="PS50262">
    <property type="entry name" value="G_PROTEIN_RECEP_F1_2"/>
    <property type="match status" value="1"/>
</dbReference>
<dbReference type="InterPro" id="IPR050125">
    <property type="entry name" value="GPCR_opsins"/>
</dbReference>
<dbReference type="SUPFAM" id="SSF81321">
    <property type="entry name" value="Family A G protein-coupled receptor-like"/>
    <property type="match status" value="1"/>
</dbReference>
<evidence type="ECO:0000256" key="7">
    <source>
        <dbReference type="ARBA" id="ARBA00022991"/>
    </source>
</evidence>
<keyword evidence="3" id="KW-0716">Sensory transduction</keyword>
<evidence type="ECO:0000256" key="2">
    <source>
        <dbReference type="ARBA" id="ARBA00022543"/>
    </source>
</evidence>
<protein>
    <submittedName>
        <fullName evidence="16">Retinal pigment epithelium-derived rhodopsin homolog</fullName>
    </submittedName>
</protein>
<keyword evidence="10" id="KW-1015">Disulfide bond</keyword>
<organism evidence="16 17">
    <name type="scientific">Oryzias sinensis</name>
    <name type="common">Chinese medaka</name>
    <dbReference type="NCBI Taxonomy" id="183150"/>
    <lineage>
        <taxon>Eukaryota</taxon>
        <taxon>Metazoa</taxon>
        <taxon>Chordata</taxon>
        <taxon>Craniata</taxon>
        <taxon>Vertebrata</taxon>
        <taxon>Euteleostomi</taxon>
        <taxon>Actinopterygii</taxon>
        <taxon>Neopterygii</taxon>
        <taxon>Teleostei</taxon>
        <taxon>Neoteleostei</taxon>
        <taxon>Acanthomorphata</taxon>
        <taxon>Ovalentaria</taxon>
        <taxon>Atherinomorphae</taxon>
        <taxon>Beloniformes</taxon>
        <taxon>Adrianichthyidae</taxon>
        <taxon>Oryziinae</taxon>
        <taxon>Oryzias</taxon>
    </lineage>
</organism>
<dbReference type="InterPro" id="IPR017452">
    <property type="entry name" value="GPCR_Rhodpsn_7TM"/>
</dbReference>
<evidence type="ECO:0000313" key="16">
    <source>
        <dbReference type="Ensembl" id="ENSOSIP00000013354.1"/>
    </source>
</evidence>
<feature type="transmembrane region" description="Helical" evidence="14">
    <location>
        <begin position="68"/>
        <end position="91"/>
    </location>
</feature>
<evidence type="ECO:0000256" key="8">
    <source>
        <dbReference type="ARBA" id="ARBA00023040"/>
    </source>
</evidence>
<keyword evidence="2" id="KW-0600">Photoreceptor protein</keyword>
<keyword evidence="9 14" id="KW-0472">Membrane</keyword>
<dbReference type="InterPro" id="IPR002962">
    <property type="entry name" value="Peropsin"/>
</dbReference>
<keyword evidence="8" id="KW-0297">G-protein coupled receptor</keyword>
<keyword evidence="12" id="KW-0325">Glycoprotein</keyword>
<keyword evidence="17" id="KW-1185">Reference proteome</keyword>
<dbReference type="InterPro" id="IPR000276">
    <property type="entry name" value="GPCR_Rhodpsn"/>
</dbReference>
<dbReference type="GeneTree" id="ENSGT01120000271854"/>
<comment type="subcellular location">
    <subcellularLocation>
        <location evidence="1">Membrane</location>
        <topology evidence="1">Multi-pass membrane protein</topology>
    </subcellularLocation>
</comment>
<dbReference type="GO" id="GO:0004930">
    <property type="term" value="F:G protein-coupled receptor activity"/>
    <property type="evidence" value="ECO:0007669"/>
    <property type="project" value="UniProtKB-KW"/>
</dbReference>
<name>A0A8C7XIT6_9TELE</name>
<dbReference type="PROSITE" id="PS00238">
    <property type="entry name" value="OPSIN"/>
    <property type="match status" value="1"/>
</dbReference>
<keyword evidence="11" id="KW-0675">Receptor</keyword>
<dbReference type="Pfam" id="PF00001">
    <property type="entry name" value="7tm_1"/>
    <property type="match status" value="1"/>
</dbReference>
<evidence type="ECO:0000256" key="13">
    <source>
        <dbReference type="ARBA" id="ARBA00023224"/>
    </source>
</evidence>
<dbReference type="GO" id="GO:0007602">
    <property type="term" value="P:phototransduction"/>
    <property type="evidence" value="ECO:0007669"/>
    <property type="project" value="UniProtKB-KW"/>
</dbReference>
<dbReference type="GO" id="GO:0009881">
    <property type="term" value="F:photoreceptor activity"/>
    <property type="evidence" value="ECO:0007669"/>
    <property type="project" value="UniProtKB-KW"/>
</dbReference>